<gene>
    <name evidence="3" type="ORF">GCM10023149_24640</name>
</gene>
<evidence type="ECO:0000256" key="2">
    <source>
        <dbReference type="PROSITE-ProRule" id="PRU01282"/>
    </source>
</evidence>
<evidence type="ECO:0000256" key="1">
    <source>
        <dbReference type="ARBA" id="ARBA00007198"/>
    </source>
</evidence>
<dbReference type="InterPro" id="IPR036249">
    <property type="entry name" value="Thioredoxin-like_sf"/>
</dbReference>
<accession>A0ABP8GG03</accession>
<keyword evidence="4" id="KW-1185">Reference proteome</keyword>
<dbReference type="SUPFAM" id="SSF52833">
    <property type="entry name" value="Thioredoxin-like"/>
    <property type="match status" value="1"/>
</dbReference>
<dbReference type="PANTHER" id="PTHR30041">
    <property type="entry name" value="ARSENATE REDUCTASE"/>
    <property type="match status" value="1"/>
</dbReference>
<dbReference type="Proteomes" id="UP001500582">
    <property type="component" value="Unassembled WGS sequence"/>
</dbReference>
<dbReference type="Pfam" id="PF03960">
    <property type="entry name" value="ArsC"/>
    <property type="match status" value="1"/>
</dbReference>
<proteinExistence type="inferred from homology"/>
<dbReference type="PROSITE" id="PS51353">
    <property type="entry name" value="ARSC"/>
    <property type="match status" value="1"/>
</dbReference>
<dbReference type="EMBL" id="BAABFT010000005">
    <property type="protein sequence ID" value="GAA4323601.1"/>
    <property type="molecule type" value="Genomic_DNA"/>
</dbReference>
<comment type="caution">
    <text evidence="3">The sequence shown here is derived from an EMBL/GenBank/DDBJ whole genome shotgun (WGS) entry which is preliminary data.</text>
</comment>
<comment type="similarity">
    <text evidence="1 2">Belongs to the ArsC family.</text>
</comment>
<evidence type="ECO:0000313" key="3">
    <source>
        <dbReference type="EMBL" id="GAA4323601.1"/>
    </source>
</evidence>
<dbReference type="InterPro" id="IPR006660">
    <property type="entry name" value="Arsenate_reductase-like"/>
</dbReference>
<dbReference type="Gene3D" id="3.40.30.10">
    <property type="entry name" value="Glutaredoxin"/>
    <property type="match status" value="1"/>
</dbReference>
<name>A0ABP8GG03_9SPHI</name>
<reference evidence="4" key="1">
    <citation type="journal article" date="2019" name="Int. J. Syst. Evol. Microbiol.">
        <title>The Global Catalogue of Microorganisms (GCM) 10K type strain sequencing project: providing services to taxonomists for standard genome sequencing and annotation.</title>
        <authorList>
            <consortium name="The Broad Institute Genomics Platform"/>
            <consortium name="The Broad Institute Genome Sequencing Center for Infectious Disease"/>
            <person name="Wu L."/>
            <person name="Ma J."/>
        </authorList>
    </citation>
    <scope>NUCLEOTIDE SEQUENCE [LARGE SCALE GENOMIC DNA]</scope>
    <source>
        <strain evidence="4">JCM 17705</strain>
    </source>
</reference>
<evidence type="ECO:0000313" key="4">
    <source>
        <dbReference type="Proteomes" id="UP001500582"/>
    </source>
</evidence>
<dbReference type="PANTHER" id="PTHR30041:SF8">
    <property type="entry name" value="PROTEIN YFFB"/>
    <property type="match status" value="1"/>
</dbReference>
<sequence>MPLGNRWHWYNENKQMKIYGLTTCRTTQKALAWFKLHGISNDFQNFKKTGVAKEKLQEWDWKQGYEVFLNKKGLTWKKLDPEIKAGINNSEMALALLQQQPGIIKRPVIEDGDFLFFGFDEKVYEDHFLSLT</sequence>
<protein>
    <submittedName>
        <fullName evidence="3">ArsC family reductase</fullName>
    </submittedName>
</protein>
<organism evidence="3 4">
    <name type="scientific">Mucilaginibacter gynuensis</name>
    <dbReference type="NCBI Taxonomy" id="1302236"/>
    <lineage>
        <taxon>Bacteria</taxon>
        <taxon>Pseudomonadati</taxon>
        <taxon>Bacteroidota</taxon>
        <taxon>Sphingobacteriia</taxon>
        <taxon>Sphingobacteriales</taxon>
        <taxon>Sphingobacteriaceae</taxon>
        <taxon>Mucilaginibacter</taxon>
    </lineage>
</organism>